<keyword evidence="4" id="KW-0732">Signal</keyword>
<dbReference type="InterPro" id="IPR036249">
    <property type="entry name" value="Thioredoxin-like_sf"/>
</dbReference>
<evidence type="ECO:0000256" key="11">
    <source>
        <dbReference type="SAM" id="MobiDB-lite"/>
    </source>
</evidence>
<dbReference type="Gene3D" id="1.20.120.310">
    <property type="entry name" value="ERV/ALR sulfhydryl oxidase domain"/>
    <property type="match status" value="1"/>
</dbReference>
<evidence type="ECO:0000256" key="5">
    <source>
        <dbReference type="ARBA" id="ARBA00022827"/>
    </source>
</evidence>
<evidence type="ECO:0000256" key="7">
    <source>
        <dbReference type="ARBA" id="ARBA00023157"/>
    </source>
</evidence>
<feature type="domain" description="ERV/ALR sulfhydryl oxidase" evidence="12">
    <location>
        <begin position="780"/>
        <end position="880"/>
    </location>
</feature>
<sequence length="990" mass="113606">MSELISTAPLYRKARVHLTKIGNILCTGKGCIGCDRKAKILMDQPDLLEILGEVDVVDFDKQEPRFLSSYDVFPQRGPKNLGRHGNSSSLTRIVGRNNKNKTGKIREGRKIVTKPKETTLAVKTESTILNKGTPDSVVTNKSKRALKLQQTGSLKVNEKLNLRTKVSKKKTVSFSAPLTVERTFTPQPGAKRQEKAPENNLSSYFASAKQSFHHSIPRTYAASAEGNTNFLKMLQTSDVGIYDIDSMKTEKSSKWVKEALNSGAREEDIFPHILKKTQKANNKKDPGNESRKERRERPGDDESIREKVRALPRKSAKDCFDDRDRDSSSVLVFEHSYAARVKEKDDSLHKLGFKAQQSLRTRSFPLVSILEIAESLDDLVQFGVVKFIHSDFENRWYIFFNIYRYIICLHTPRTYWQPVFRRKGGKMAYRRNRCFVVVFVFYLFLKLSHGVLYSSVDHIVLLENDTISNVIHNSPSAWVVEFYSSFCGHCHAFAPTWKKLSRMAKEERNLATCTHYRVEGYPTVKFFNASASRSDIGDPFRGEKMLLNLLHEMVKVAELQKNLGLVLANVDFIPIGKEFVSRFLDGKTSYDELALIFEVPTSYIGREEYLVEKYSVKKFPSIILVHRRGTFQELSRALDHACQVVESPPELPAVAQAMAFYKTLHGKEDQKKQEAGNSSEVYMQDLESTLSYLMHVEVATKPIIKGGEYTALRNFVGMLAKCFPGRRSVTALFTSVHNKLHLLRNSLFRSEYVNIIQQIQMNLKAHHLPKKAKWKGCIGSQPHYRGYPCGLWTLFHTLTVNCGKRDNLMGLEVLSRIREYIKHFFGCEECRNHFTEMSQNLRNEVHSQNEAILWLWRSHNKVNRRLAGDHSEDPKHPKIQFPSKELCEECRYPGTNDWNEGVVLEFLKNHYGVDNIRIKKPSAHSNPELEDTDIVRKRSFMNNFSMIGLTSIDASMCLILYAAIALAVIALYVYFIRRRRRTFKIRVHEP</sequence>
<name>A0AAD9QTA2_ACRCE</name>
<evidence type="ECO:0000259" key="12">
    <source>
        <dbReference type="PROSITE" id="PS51324"/>
    </source>
</evidence>
<dbReference type="InterPro" id="IPR042568">
    <property type="entry name" value="QSOX_FAD-bd_sf"/>
</dbReference>
<keyword evidence="14" id="KW-1185">Reference proteome</keyword>
<dbReference type="InterPro" id="IPR040986">
    <property type="entry name" value="QSOX_FAD-bd_dom"/>
</dbReference>
<dbReference type="GO" id="GO:0006457">
    <property type="term" value="P:protein folding"/>
    <property type="evidence" value="ECO:0007669"/>
    <property type="project" value="TreeGrafter"/>
</dbReference>
<keyword evidence="10" id="KW-0472">Membrane</keyword>
<dbReference type="EC" id="1.8.3.2" evidence="10"/>
<feature type="compositionally biased region" description="Basic and acidic residues" evidence="11">
    <location>
        <begin position="282"/>
        <end position="310"/>
    </location>
</feature>
<dbReference type="PANTHER" id="PTHR22897:SF8">
    <property type="entry name" value="SULFHYDRYL OXIDASE"/>
    <property type="match status" value="1"/>
</dbReference>
<dbReference type="SUPFAM" id="SSF52833">
    <property type="entry name" value="Thioredoxin-like"/>
    <property type="match status" value="1"/>
</dbReference>
<dbReference type="InterPro" id="IPR013766">
    <property type="entry name" value="Thioredoxin_domain"/>
</dbReference>
<dbReference type="Pfam" id="PF18371">
    <property type="entry name" value="FAD_SOX"/>
    <property type="match status" value="1"/>
</dbReference>
<keyword evidence="6 10" id="KW-0560">Oxidoreductase</keyword>
<reference evidence="13" key="2">
    <citation type="journal article" date="2023" name="Science">
        <title>Genomic signatures of disease resistance in endangered staghorn corals.</title>
        <authorList>
            <person name="Vollmer S.V."/>
            <person name="Selwyn J.D."/>
            <person name="Despard B.A."/>
            <person name="Roesel C.L."/>
        </authorList>
    </citation>
    <scope>NUCLEOTIDE SEQUENCE</scope>
    <source>
        <strain evidence="13">K2</strain>
    </source>
</reference>
<dbReference type="EMBL" id="JARQWQ010000015">
    <property type="protein sequence ID" value="KAK2566966.1"/>
    <property type="molecule type" value="Genomic_DNA"/>
</dbReference>
<keyword evidence="8" id="KW-0325">Glycoprotein</keyword>
<evidence type="ECO:0000256" key="10">
    <source>
        <dbReference type="RuleBase" id="RU371123"/>
    </source>
</evidence>
<proteinExistence type="inferred from homology"/>
<dbReference type="PROSITE" id="PS51324">
    <property type="entry name" value="ERV_ALR"/>
    <property type="match status" value="1"/>
</dbReference>
<evidence type="ECO:0000256" key="8">
    <source>
        <dbReference type="ARBA" id="ARBA00023180"/>
    </source>
</evidence>
<protein>
    <recommendedName>
        <fullName evidence="10">Sulfhydryl oxidase</fullName>
        <ecNumber evidence="10">1.8.3.2</ecNumber>
    </recommendedName>
</protein>
<comment type="similarity">
    <text evidence="2">Belongs to the quiescin-sulfhydryl oxidase (QSOX) family.</text>
</comment>
<evidence type="ECO:0000313" key="13">
    <source>
        <dbReference type="EMBL" id="KAK2566966.1"/>
    </source>
</evidence>
<evidence type="ECO:0000256" key="9">
    <source>
        <dbReference type="ARBA" id="ARBA00048864"/>
    </source>
</evidence>
<evidence type="ECO:0000256" key="2">
    <source>
        <dbReference type="ARBA" id="ARBA00006041"/>
    </source>
</evidence>
<dbReference type="Pfam" id="PF00085">
    <property type="entry name" value="Thioredoxin"/>
    <property type="match status" value="1"/>
</dbReference>
<evidence type="ECO:0000256" key="6">
    <source>
        <dbReference type="ARBA" id="ARBA00023002"/>
    </source>
</evidence>
<feature type="transmembrane region" description="Helical" evidence="10">
    <location>
        <begin position="958"/>
        <end position="976"/>
    </location>
</feature>
<dbReference type="GO" id="GO:0003756">
    <property type="term" value="F:protein disulfide isomerase activity"/>
    <property type="evidence" value="ECO:0007669"/>
    <property type="project" value="TreeGrafter"/>
</dbReference>
<dbReference type="AlphaFoldDB" id="A0AAD9QTA2"/>
<keyword evidence="5 10" id="KW-0274">FAD</keyword>
<keyword evidence="7" id="KW-1015">Disulfide bond</keyword>
<accession>A0AAD9QTA2</accession>
<organism evidence="13 14">
    <name type="scientific">Acropora cervicornis</name>
    <name type="common">Staghorn coral</name>
    <dbReference type="NCBI Taxonomy" id="6130"/>
    <lineage>
        <taxon>Eukaryota</taxon>
        <taxon>Metazoa</taxon>
        <taxon>Cnidaria</taxon>
        <taxon>Anthozoa</taxon>
        <taxon>Hexacorallia</taxon>
        <taxon>Scleractinia</taxon>
        <taxon>Astrocoeniina</taxon>
        <taxon>Acroporidae</taxon>
        <taxon>Acropora</taxon>
    </lineage>
</organism>
<comment type="cofactor">
    <cofactor evidence="1 10">
        <name>FAD</name>
        <dbReference type="ChEBI" id="CHEBI:57692"/>
    </cofactor>
</comment>
<evidence type="ECO:0000256" key="3">
    <source>
        <dbReference type="ARBA" id="ARBA00022630"/>
    </source>
</evidence>
<dbReference type="PROSITE" id="PS00194">
    <property type="entry name" value="THIOREDOXIN_1"/>
    <property type="match status" value="1"/>
</dbReference>
<dbReference type="GO" id="GO:0016971">
    <property type="term" value="F:flavin-dependent sulfhydryl oxidase activity"/>
    <property type="evidence" value="ECO:0007669"/>
    <property type="project" value="InterPro"/>
</dbReference>
<dbReference type="Gene3D" id="3.40.30.10">
    <property type="entry name" value="Glutaredoxin"/>
    <property type="match status" value="1"/>
</dbReference>
<dbReference type="Pfam" id="PF04777">
    <property type="entry name" value="Evr1_Alr"/>
    <property type="match status" value="1"/>
</dbReference>
<dbReference type="InterPro" id="IPR036774">
    <property type="entry name" value="ERV/ALR_sulphydryl_oxid_sf"/>
</dbReference>
<keyword evidence="10" id="KW-1133">Transmembrane helix</keyword>
<dbReference type="InterPro" id="IPR017937">
    <property type="entry name" value="Thioredoxin_CS"/>
</dbReference>
<dbReference type="InterPro" id="IPR017905">
    <property type="entry name" value="ERV/ALR_sulphydryl_oxidase"/>
</dbReference>
<keyword evidence="3 10" id="KW-0285">Flavoprotein</keyword>
<evidence type="ECO:0000256" key="4">
    <source>
        <dbReference type="ARBA" id="ARBA00022729"/>
    </source>
</evidence>
<dbReference type="FunFam" id="1.20.120.310:FF:000001">
    <property type="entry name" value="Sulfhydryl oxidase"/>
    <property type="match status" value="1"/>
</dbReference>
<comment type="caution">
    <text evidence="13">The sequence shown here is derived from an EMBL/GenBank/DDBJ whole genome shotgun (WGS) entry which is preliminary data.</text>
</comment>
<dbReference type="Proteomes" id="UP001249851">
    <property type="component" value="Unassembled WGS sequence"/>
</dbReference>
<feature type="region of interest" description="Disordered" evidence="11">
    <location>
        <begin position="267"/>
        <end position="310"/>
    </location>
</feature>
<gene>
    <name evidence="13" type="ORF">P5673_008728</name>
</gene>
<dbReference type="InterPro" id="IPR039798">
    <property type="entry name" value="Sulfhydryl_oxidase"/>
</dbReference>
<dbReference type="GO" id="GO:0005615">
    <property type="term" value="C:extracellular space"/>
    <property type="evidence" value="ECO:0007669"/>
    <property type="project" value="TreeGrafter"/>
</dbReference>
<dbReference type="SUPFAM" id="SSF69000">
    <property type="entry name" value="FAD-dependent thiol oxidase"/>
    <property type="match status" value="1"/>
</dbReference>
<evidence type="ECO:0000256" key="1">
    <source>
        <dbReference type="ARBA" id="ARBA00001974"/>
    </source>
</evidence>
<keyword evidence="10" id="KW-0812">Transmembrane</keyword>
<evidence type="ECO:0000313" key="14">
    <source>
        <dbReference type="Proteomes" id="UP001249851"/>
    </source>
</evidence>
<dbReference type="PANTHER" id="PTHR22897">
    <property type="entry name" value="QUIESCIN Q6-RELATED SULFHYDRYL OXIDASE"/>
    <property type="match status" value="1"/>
</dbReference>
<comment type="catalytic activity">
    <reaction evidence="9 10">
        <text>2 R'C(R)SH + O2 = R'C(R)S-S(R)CR' + H2O2</text>
        <dbReference type="Rhea" id="RHEA:17357"/>
        <dbReference type="ChEBI" id="CHEBI:15379"/>
        <dbReference type="ChEBI" id="CHEBI:16240"/>
        <dbReference type="ChEBI" id="CHEBI:16520"/>
        <dbReference type="ChEBI" id="CHEBI:17412"/>
        <dbReference type="EC" id="1.8.3.2"/>
    </reaction>
</comment>
<reference evidence="13" key="1">
    <citation type="journal article" date="2023" name="G3 (Bethesda)">
        <title>Whole genome assembly and annotation of the endangered Caribbean coral Acropora cervicornis.</title>
        <authorList>
            <person name="Selwyn J.D."/>
            <person name="Vollmer S.V."/>
        </authorList>
    </citation>
    <scope>NUCLEOTIDE SEQUENCE</scope>
    <source>
        <strain evidence="13">K2</strain>
    </source>
</reference>
<dbReference type="FunFam" id="1.20.120.1960:FF:000001">
    <property type="entry name" value="Sulfhydryl oxidase"/>
    <property type="match status" value="1"/>
</dbReference>
<dbReference type="GO" id="GO:0000139">
    <property type="term" value="C:Golgi membrane"/>
    <property type="evidence" value="ECO:0007669"/>
    <property type="project" value="TreeGrafter"/>
</dbReference>
<dbReference type="Gene3D" id="1.20.120.1960">
    <property type="entry name" value="QSOX sulfhydryl oxidase domain"/>
    <property type="match status" value="1"/>
</dbReference>